<accession>A0A0E9NR18</accession>
<organism evidence="2 3">
    <name type="scientific">Saitoella complicata (strain BCRC 22490 / CBS 7301 / JCM 7358 / NBRC 10748 / NRRL Y-17804)</name>
    <dbReference type="NCBI Taxonomy" id="698492"/>
    <lineage>
        <taxon>Eukaryota</taxon>
        <taxon>Fungi</taxon>
        <taxon>Dikarya</taxon>
        <taxon>Ascomycota</taxon>
        <taxon>Taphrinomycotina</taxon>
        <taxon>Taphrinomycotina incertae sedis</taxon>
        <taxon>Saitoella</taxon>
    </lineage>
</organism>
<protein>
    <submittedName>
        <fullName evidence="2">Uncharacterized protein</fullName>
    </submittedName>
</protein>
<gene>
    <name evidence="2" type="ORF">G7K_6406-t1</name>
</gene>
<reference evidence="2 3" key="2">
    <citation type="journal article" date="2014" name="J. Gen. Appl. Microbiol.">
        <title>The early diverging ascomycetous budding yeast Saitoella complicata has three histone deacetylases belonging to the Clr6, Hos2, and Rpd3 lineages.</title>
        <authorList>
            <person name="Nishida H."/>
            <person name="Matsumoto T."/>
            <person name="Kondo S."/>
            <person name="Hamamoto M."/>
            <person name="Yoshikawa H."/>
        </authorList>
    </citation>
    <scope>NUCLEOTIDE SEQUENCE [LARGE SCALE GENOMIC DNA]</scope>
    <source>
        <strain evidence="2 3">NRRL Y-17804</strain>
    </source>
</reference>
<keyword evidence="3" id="KW-1185">Reference proteome</keyword>
<name>A0A0E9NR18_SAICN</name>
<proteinExistence type="predicted"/>
<reference evidence="2 3" key="1">
    <citation type="journal article" date="2011" name="J. Gen. Appl. Microbiol.">
        <title>Draft genome sequencing of the enigmatic yeast Saitoella complicata.</title>
        <authorList>
            <person name="Nishida H."/>
            <person name="Hamamoto M."/>
            <person name="Sugiyama J."/>
        </authorList>
    </citation>
    <scope>NUCLEOTIDE SEQUENCE [LARGE SCALE GENOMIC DNA]</scope>
    <source>
        <strain evidence="2 3">NRRL Y-17804</strain>
    </source>
</reference>
<evidence type="ECO:0000256" key="1">
    <source>
        <dbReference type="SAM" id="MobiDB-lite"/>
    </source>
</evidence>
<evidence type="ECO:0000313" key="2">
    <source>
        <dbReference type="EMBL" id="GAO52327.1"/>
    </source>
</evidence>
<sequence length="115" mass="12723">MSSIQRPRHAGGCAHAFFTLPSIPFRRPAPEDAPEPELPLHRRSRTLQEDLSPPPATPPVDLSPIPQTKVAVRTQAKLNPASVIDFEMGPDHSTPPFLHTTPRAPKIEEIRAETR</sequence>
<feature type="compositionally biased region" description="Basic and acidic residues" evidence="1">
    <location>
        <begin position="105"/>
        <end position="115"/>
    </location>
</feature>
<feature type="region of interest" description="Disordered" evidence="1">
    <location>
        <begin position="23"/>
        <end position="64"/>
    </location>
</feature>
<dbReference type="AlphaFoldDB" id="A0A0E9NR18"/>
<comment type="caution">
    <text evidence="2">The sequence shown here is derived from an EMBL/GenBank/DDBJ whole genome shotgun (WGS) entry which is preliminary data.</text>
</comment>
<reference evidence="2 3" key="3">
    <citation type="journal article" date="2015" name="Genome Announc.">
        <title>Draft Genome Sequence of the Archiascomycetous Yeast Saitoella complicata.</title>
        <authorList>
            <person name="Yamauchi K."/>
            <person name="Kondo S."/>
            <person name="Hamamoto M."/>
            <person name="Takahashi Y."/>
            <person name="Ogura Y."/>
            <person name="Hayashi T."/>
            <person name="Nishida H."/>
        </authorList>
    </citation>
    <scope>NUCLEOTIDE SEQUENCE [LARGE SCALE GENOMIC DNA]</scope>
    <source>
        <strain evidence="2 3">NRRL Y-17804</strain>
    </source>
</reference>
<evidence type="ECO:0000313" key="3">
    <source>
        <dbReference type="Proteomes" id="UP000033140"/>
    </source>
</evidence>
<dbReference type="Proteomes" id="UP000033140">
    <property type="component" value="Unassembled WGS sequence"/>
</dbReference>
<feature type="region of interest" description="Disordered" evidence="1">
    <location>
        <begin position="85"/>
        <end position="115"/>
    </location>
</feature>
<dbReference type="EMBL" id="BACD03000065">
    <property type="protein sequence ID" value="GAO52327.1"/>
    <property type="molecule type" value="Genomic_DNA"/>
</dbReference>